<gene>
    <name evidence="1" type="ORF">GCM10009332_19320</name>
</gene>
<reference evidence="1" key="2">
    <citation type="submission" date="2020-09" db="EMBL/GenBank/DDBJ databases">
        <authorList>
            <person name="Sun Q."/>
            <person name="Ohkuma M."/>
        </authorList>
    </citation>
    <scope>NUCLEOTIDE SEQUENCE</scope>
    <source>
        <strain evidence="1">JCM 30804</strain>
    </source>
</reference>
<evidence type="ECO:0000313" key="1">
    <source>
        <dbReference type="EMBL" id="GGI82192.1"/>
    </source>
</evidence>
<sequence>MIVSPNVAAGNVEFSSFCQALAGHWQGASARANQSPKLVRVESVCSADQRQLLLSVSRSARHQFSETWWFRIQGEQIKLTYFDGVDEDKQQMFTLYGQRGDFSLVGEGELNHRPALIQLRFDRKQQGWTWLQNAQYLDDDAERYLFFRGIEMQPFKQP</sequence>
<accession>A0A917JU52</accession>
<name>A0A917JU52_9GAMM</name>
<reference evidence="1" key="1">
    <citation type="journal article" date="2014" name="Int. J. Syst. Evol. Microbiol.">
        <title>Complete genome sequence of Corynebacterium casei LMG S-19264T (=DSM 44701T), isolated from a smear-ripened cheese.</title>
        <authorList>
            <consortium name="US DOE Joint Genome Institute (JGI-PGF)"/>
            <person name="Walter F."/>
            <person name="Albersmeier A."/>
            <person name="Kalinowski J."/>
            <person name="Ruckert C."/>
        </authorList>
    </citation>
    <scope>NUCLEOTIDE SEQUENCE</scope>
    <source>
        <strain evidence="1">JCM 30804</strain>
    </source>
</reference>
<dbReference type="AlphaFoldDB" id="A0A917JU52"/>
<proteinExistence type="predicted"/>
<dbReference type="Proteomes" id="UP000613743">
    <property type="component" value="Unassembled WGS sequence"/>
</dbReference>
<protein>
    <submittedName>
        <fullName evidence="1">Uncharacterized protein</fullName>
    </submittedName>
</protein>
<keyword evidence="2" id="KW-1185">Reference proteome</keyword>
<dbReference type="EMBL" id="BMPZ01000004">
    <property type="protein sequence ID" value="GGI82192.1"/>
    <property type="molecule type" value="Genomic_DNA"/>
</dbReference>
<organism evidence="1 2">
    <name type="scientific">Shewanella gelidii</name>
    <dbReference type="NCBI Taxonomy" id="1642821"/>
    <lineage>
        <taxon>Bacteria</taxon>
        <taxon>Pseudomonadati</taxon>
        <taxon>Pseudomonadota</taxon>
        <taxon>Gammaproteobacteria</taxon>
        <taxon>Alteromonadales</taxon>
        <taxon>Shewanellaceae</taxon>
        <taxon>Shewanella</taxon>
    </lineage>
</organism>
<evidence type="ECO:0000313" key="2">
    <source>
        <dbReference type="Proteomes" id="UP000613743"/>
    </source>
</evidence>
<comment type="caution">
    <text evidence="1">The sequence shown here is derived from an EMBL/GenBank/DDBJ whole genome shotgun (WGS) entry which is preliminary data.</text>
</comment>